<name>A0A176VK28_MARPO</name>
<evidence type="ECO:0000256" key="2">
    <source>
        <dbReference type="ARBA" id="ARBA00010877"/>
    </source>
</evidence>
<keyword evidence="3" id="KW-0812">Transmembrane</keyword>
<keyword evidence="5" id="KW-1133">Transmembrane helix</keyword>
<evidence type="ECO:0000256" key="5">
    <source>
        <dbReference type="ARBA" id="ARBA00022989"/>
    </source>
</evidence>
<dbReference type="GO" id="GO:0042407">
    <property type="term" value="P:cristae formation"/>
    <property type="evidence" value="ECO:0007669"/>
    <property type="project" value="TreeGrafter"/>
</dbReference>
<dbReference type="Proteomes" id="UP000077202">
    <property type="component" value="Unassembled WGS sequence"/>
</dbReference>
<keyword evidence="8" id="KW-0175">Coiled coil</keyword>
<feature type="region of interest" description="Disordered" evidence="9">
    <location>
        <begin position="346"/>
        <end position="374"/>
    </location>
</feature>
<protein>
    <recommendedName>
        <fullName evidence="12">MICOS complex subunit MIC60</fullName>
    </recommendedName>
</protein>
<evidence type="ECO:0000256" key="4">
    <source>
        <dbReference type="ARBA" id="ARBA00022792"/>
    </source>
</evidence>
<evidence type="ECO:0000313" key="11">
    <source>
        <dbReference type="Proteomes" id="UP000077202"/>
    </source>
</evidence>
<gene>
    <name evidence="10" type="ORF">AXG93_3818s1240</name>
</gene>
<organism evidence="10 11">
    <name type="scientific">Marchantia polymorpha subsp. ruderalis</name>
    <dbReference type="NCBI Taxonomy" id="1480154"/>
    <lineage>
        <taxon>Eukaryota</taxon>
        <taxon>Viridiplantae</taxon>
        <taxon>Streptophyta</taxon>
        <taxon>Embryophyta</taxon>
        <taxon>Marchantiophyta</taxon>
        <taxon>Marchantiopsida</taxon>
        <taxon>Marchantiidae</taxon>
        <taxon>Marchantiales</taxon>
        <taxon>Marchantiaceae</taxon>
        <taxon>Marchantia</taxon>
    </lineage>
</organism>
<feature type="coiled-coil region" evidence="8">
    <location>
        <begin position="413"/>
        <end position="494"/>
    </location>
</feature>
<sequence>MSAAARLLSRRSTLHLQQYRNSLTLLNPYTVSPLQTSNTLPKSVGRNRIFSALADGDPEKPPSKRRFLKFAAAGAAVIVLSAAAWYTTRDQYPQVQHVGLPLPQLWNGSPLEEKTTNKSVDRPLTVDRESDKVQEDEQQAGTIELEVNAGQLKEEVAKDLSEDIILSTESDSDQTERDVDSTIQIQQSPAEFGSIMLEKELVASPAEEPKASEQVEEEKPRTPEAQGDAAEALLMVEGNHVEKERDEVSDVKDQHPIVQVQVPEDMEAIRNKLRDGNPDMFFSEDDHRVVENSTREDSSVEGTPRSQEEPLLEEVMESGSHVHGANESVPSRVIASYVVQKGLDEHIDRYPESRDEKASQDLDVPENPIEEKEMSAEEEKAAEMAKVVGVDVLLGAIHTAEQMQAERDSLVFQEQLEKIQEAHKSEVKDIQAKVFAYAQDRDRLEKELKKEKELAEAELKAQLHEAEEKLESQLKRKEEEASKEKEKLEVVGKAQTAAAVAREKADHLENIHAMQLQVNALRTAFYAHSEEARISHTAHKLAMGAFALEDAVEKGKPVEKEAELLVASVGGPGGDPLVDAVVSSLPTEALTAGSSTRAQLHSSFTKMKGPLRELVLMPAGGGGVFAHLLAKVTAKLKVIASLLAWLFYGPLLEKFLGLITEQGSENVGDEGFEVVISKVERYLSEGKLTEAATVLERAAVGTAAERLATEWARQARNRAIIEQGLQVFQAHVIAIASGLS</sequence>
<evidence type="ECO:0008006" key="12">
    <source>
        <dbReference type="Google" id="ProtNLM"/>
    </source>
</evidence>
<feature type="compositionally biased region" description="Basic and acidic residues" evidence="9">
    <location>
        <begin position="346"/>
        <end position="360"/>
    </location>
</feature>
<evidence type="ECO:0000256" key="6">
    <source>
        <dbReference type="ARBA" id="ARBA00023128"/>
    </source>
</evidence>
<dbReference type="AlphaFoldDB" id="A0A176VK28"/>
<dbReference type="Pfam" id="PF09731">
    <property type="entry name" value="Mitofilin"/>
    <property type="match status" value="1"/>
</dbReference>
<comment type="caution">
    <text evidence="10">The sequence shown here is derived from an EMBL/GenBank/DDBJ whole genome shotgun (WGS) entry which is preliminary data.</text>
</comment>
<evidence type="ECO:0000256" key="1">
    <source>
        <dbReference type="ARBA" id="ARBA00004273"/>
    </source>
</evidence>
<feature type="region of interest" description="Disordered" evidence="9">
    <location>
        <begin position="242"/>
        <end position="330"/>
    </location>
</feature>
<evidence type="ECO:0000256" key="7">
    <source>
        <dbReference type="ARBA" id="ARBA00023136"/>
    </source>
</evidence>
<feature type="compositionally biased region" description="Basic and acidic residues" evidence="9">
    <location>
        <begin position="284"/>
        <end position="298"/>
    </location>
</feature>
<dbReference type="EMBL" id="LVLJ01003675">
    <property type="protein sequence ID" value="OAE20126.1"/>
    <property type="molecule type" value="Genomic_DNA"/>
</dbReference>
<accession>A0A176VK28</accession>
<keyword evidence="6" id="KW-0496">Mitochondrion</keyword>
<evidence type="ECO:0000256" key="9">
    <source>
        <dbReference type="SAM" id="MobiDB-lite"/>
    </source>
</evidence>
<feature type="region of interest" description="Disordered" evidence="9">
    <location>
        <begin position="203"/>
        <end position="225"/>
    </location>
</feature>
<dbReference type="GO" id="GO:0061617">
    <property type="term" value="C:MICOS complex"/>
    <property type="evidence" value="ECO:0007669"/>
    <property type="project" value="TreeGrafter"/>
</dbReference>
<feature type="compositionally biased region" description="Basic and acidic residues" evidence="9">
    <location>
        <begin position="242"/>
        <end position="255"/>
    </location>
</feature>
<proteinExistence type="inferred from homology"/>
<feature type="compositionally biased region" description="Basic and acidic residues" evidence="9">
    <location>
        <begin position="111"/>
        <end position="135"/>
    </location>
</feature>
<dbReference type="InterPro" id="IPR019133">
    <property type="entry name" value="MIC60"/>
</dbReference>
<reference evidence="10" key="1">
    <citation type="submission" date="2016-03" db="EMBL/GenBank/DDBJ databases">
        <title>Mechanisms controlling the formation of the plant cell surface in tip-growing cells are functionally conserved among land plants.</title>
        <authorList>
            <person name="Honkanen S."/>
            <person name="Jones V.A."/>
            <person name="Morieri G."/>
            <person name="Champion C."/>
            <person name="Hetherington A.J."/>
            <person name="Kelly S."/>
            <person name="Saint-Marcoux D."/>
            <person name="Proust H."/>
            <person name="Prescott H."/>
            <person name="Dolan L."/>
        </authorList>
    </citation>
    <scope>NUCLEOTIDE SEQUENCE [LARGE SCALE GENOMIC DNA]</scope>
    <source>
        <tissue evidence="10">Whole gametophyte</tissue>
    </source>
</reference>
<dbReference type="PANTHER" id="PTHR15415">
    <property type="entry name" value="MITOFILIN"/>
    <property type="match status" value="1"/>
</dbReference>
<feature type="region of interest" description="Disordered" evidence="9">
    <location>
        <begin position="108"/>
        <end position="140"/>
    </location>
</feature>
<comment type="similarity">
    <text evidence="2">Belongs to the MICOS complex subunit Mic60 family.</text>
</comment>
<dbReference type="PANTHER" id="PTHR15415:SF7">
    <property type="entry name" value="MICOS COMPLEX SUBUNIT MIC60"/>
    <property type="match status" value="1"/>
</dbReference>
<keyword evidence="4" id="KW-0999">Mitochondrion inner membrane</keyword>
<evidence type="ECO:0000313" key="10">
    <source>
        <dbReference type="EMBL" id="OAE20126.1"/>
    </source>
</evidence>
<feature type="compositionally biased region" description="Basic and acidic residues" evidence="9">
    <location>
        <begin position="267"/>
        <end position="277"/>
    </location>
</feature>
<keyword evidence="11" id="KW-1185">Reference proteome</keyword>
<keyword evidence="7" id="KW-0472">Membrane</keyword>
<evidence type="ECO:0000256" key="3">
    <source>
        <dbReference type="ARBA" id="ARBA00022692"/>
    </source>
</evidence>
<evidence type="ECO:0000256" key="8">
    <source>
        <dbReference type="SAM" id="Coils"/>
    </source>
</evidence>
<feature type="compositionally biased region" description="Basic and acidic residues" evidence="9">
    <location>
        <begin position="203"/>
        <end position="222"/>
    </location>
</feature>
<comment type="subcellular location">
    <subcellularLocation>
        <location evidence="1">Mitochondrion inner membrane</location>
    </subcellularLocation>
</comment>